<dbReference type="AlphaFoldDB" id="R5V738"/>
<gene>
    <name evidence="6" type="ORF">BN536_01319</name>
</gene>
<dbReference type="Gene3D" id="1.10.443.10">
    <property type="entry name" value="Intergrase catalytic core"/>
    <property type="match status" value="1"/>
</dbReference>
<dbReference type="SUPFAM" id="SSF56349">
    <property type="entry name" value="DNA breaking-rejoining enzymes"/>
    <property type="match status" value="1"/>
</dbReference>
<dbReference type="GO" id="GO:0003677">
    <property type="term" value="F:DNA binding"/>
    <property type="evidence" value="ECO:0007669"/>
    <property type="project" value="UniProtKB-UniRule"/>
</dbReference>
<proteinExistence type="predicted"/>
<comment type="caution">
    <text evidence="6">The sequence shown here is derived from an EMBL/GenBank/DDBJ whole genome shotgun (WGS) entry which is preliminary data.</text>
</comment>
<evidence type="ECO:0000256" key="1">
    <source>
        <dbReference type="ARBA" id="ARBA00022908"/>
    </source>
</evidence>
<evidence type="ECO:0000256" key="2">
    <source>
        <dbReference type="ARBA" id="ARBA00023125"/>
    </source>
</evidence>
<keyword evidence="2 4" id="KW-0238">DNA-binding</keyword>
<evidence type="ECO:0000259" key="5">
    <source>
        <dbReference type="PROSITE" id="PS51900"/>
    </source>
</evidence>
<dbReference type="Proteomes" id="UP000018372">
    <property type="component" value="Unassembled WGS sequence"/>
</dbReference>
<keyword evidence="1" id="KW-0229">DNA integration</keyword>
<dbReference type="PROSITE" id="PS51900">
    <property type="entry name" value="CB"/>
    <property type="match status" value="1"/>
</dbReference>
<dbReference type="InterPro" id="IPR044068">
    <property type="entry name" value="CB"/>
</dbReference>
<dbReference type="GO" id="GO:0015074">
    <property type="term" value="P:DNA integration"/>
    <property type="evidence" value="ECO:0007669"/>
    <property type="project" value="UniProtKB-KW"/>
</dbReference>
<reference evidence="6" key="1">
    <citation type="submission" date="2012-11" db="EMBL/GenBank/DDBJ databases">
        <title>Dependencies among metagenomic species, viruses, plasmids and units of genetic variation.</title>
        <authorList>
            <person name="Nielsen H.B."/>
            <person name="Almeida M."/>
            <person name="Juncker A.S."/>
            <person name="Rasmussen S."/>
            <person name="Li J."/>
            <person name="Sunagawa S."/>
            <person name="Plichta D."/>
            <person name="Gautier L."/>
            <person name="Le Chatelier E."/>
            <person name="Peletier E."/>
            <person name="Bonde I."/>
            <person name="Nielsen T."/>
            <person name="Manichanh C."/>
            <person name="Arumugam M."/>
            <person name="Batto J."/>
            <person name="Santos M.B.Q.D."/>
            <person name="Blom N."/>
            <person name="Borruel N."/>
            <person name="Burgdorf K.S."/>
            <person name="Boumezbeur F."/>
            <person name="Casellas F."/>
            <person name="Dore J."/>
            <person name="Guarner F."/>
            <person name="Hansen T."/>
            <person name="Hildebrand F."/>
            <person name="Kaas R.S."/>
            <person name="Kennedy S."/>
            <person name="Kristiansen K."/>
            <person name="Kultima J.R."/>
            <person name="Leonard P."/>
            <person name="Levenez F."/>
            <person name="Lund O."/>
            <person name="Moumen B."/>
            <person name="Le Paslier D."/>
            <person name="Pons N."/>
            <person name="Pedersen O."/>
            <person name="Prifti E."/>
            <person name="Qin J."/>
            <person name="Raes J."/>
            <person name="Tap J."/>
            <person name="Tims S."/>
            <person name="Ussery D.W."/>
            <person name="Yamada T."/>
            <person name="MetaHit consortium"/>
            <person name="Renault P."/>
            <person name="Sicheritz-Ponten T."/>
            <person name="Bork P."/>
            <person name="Wang J."/>
            <person name="Brunak S."/>
            <person name="Ehrlich S.D."/>
        </authorList>
    </citation>
    <scope>NUCLEOTIDE SEQUENCE [LARGE SCALE GENOMIC DNA]</scope>
</reference>
<evidence type="ECO:0000313" key="6">
    <source>
        <dbReference type="EMBL" id="CCZ86393.1"/>
    </source>
</evidence>
<evidence type="ECO:0000256" key="4">
    <source>
        <dbReference type="PROSITE-ProRule" id="PRU01248"/>
    </source>
</evidence>
<keyword evidence="3" id="KW-0233">DNA recombination</keyword>
<evidence type="ECO:0000313" key="7">
    <source>
        <dbReference type="Proteomes" id="UP000018372"/>
    </source>
</evidence>
<dbReference type="Pfam" id="PF13102">
    <property type="entry name" value="Phage_int_SAM_5"/>
    <property type="match status" value="1"/>
</dbReference>
<dbReference type="GO" id="GO:0006310">
    <property type="term" value="P:DNA recombination"/>
    <property type="evidence" value="ECO:0007669"/>
    <property type="project" value="UniProtKB-KW"/>
</dbReference>
<accession>R5V738</accession>
<dbReference type="InterPro" id="IPR010998">
    <property type="entry name" value="Integrase_recombinase_N"/>
</dbReference>
<dbReference type="InterPro" id="IPR025269">
    <property type="entry name" value="SAM-like_dom"/>
</dbReference>
<sequence length="417" mass="48137">MSEDTTMATINPVIIKERVLKNGTHKLRIAVRHKSVTSYIVTKIILNDPGQLKNGKIVRHPDACELNKKLRNMLDIYEERLDNVKNTDLYTCEQLRDIIKSGPDGEEVTFKGISGEYVSYLMSEGRNSYAKLIERSSRYFCDYCRGDIEMEDITPVLVKSFSEYLRRSGKTQTYINTILSHIKVIVNKAISDQMVSYSVHPFSSVRISPAPVREVTLSLESFLRIMNSSPDTKKKKMARDLFMISFMLGGMNLIDIMNVDFRDKEVRYVRTKSAGRTQQENVISFDMPEGIERYAGGWMQPNGKLDFGYKFTYHNFSQYVSYAITDLAEELGIKERVVFYSARKCFAQFASDICMPDSVINYCLGHSDRSKGVIRYYTKIRSRQASICIKRVCDYVIRPELYKDFVELRSMSLMNMM</sequence>
<feature type="domain" description="Core-binding (CB)" evidence="5">
    <location>
        <begin position="108"/>
        <end position="190"/>
    </location>
</feature>
<dbReference type="EMBL" id="CBAT010000033">
    <property type="protein sequence ID" value="CCZ86393.1"/>
    <property type="molecule type" value="Genomic_DNA"/>
</dbReference>
<dbReference type="InterPro" id="IPR011010">
    <property type="entry name" value="DNA_brk_join_enz"/>
</dbReference>
<dbReference type="InterPro" id="IPR013762">
    <property type="entry name" value="Integrase-like_cat_sf"/>
</dbReference>
<organism evidence="6 7">
    <name type="scientific">Phocaeicola plebeius CAG:211</name>
    <dbReference type="NCBI Taxonomy" id="1263052"/>
    <lineage>
        <taxon>Bacteria</taxon>
        <taxon>Pseudomonadati</taxon>
        <taxon>Bacteroidota</taxon>
        <taxon>Bacteroidia</taxon>
        <taxon>Bacteroidales</taxon>
        <taxon>Bacteroidaceae</taxon>
        <taxon>Phocaeicola</taxon>
    </lineage>
</organism>
<dbReference type="Gene3D" id="1.10.150.130">
    <property type="match status" value="1"/>
</dbReference>
<evidence type="ECO:0000256" key="3">
    <source>
        <dbReference type="ARBA" id="ARBA00023172"/>
    </source>
</evidence>
<name>R5V738_9BACT</name>
<protein>
    <recommendedName>
        <fullName evidence="5">Core-binding (CB) domain-containing protein</fullName>
    </recommendedName>
</protein>